<dbReference type="EMBL" id="ODYU01002164">
    <property type="protein sequence ID" value="SOQ39311.1"/>
    <property type="molecule type" value="Genomic_DNA"/>
</dbReference>
<organism evidence="1">
    <name type="scientific">Spodoptera frugiperda</name>
    <name type="common">Fall armyworm</name>
    <dbReference type="NCBI Taxonomy" id="7108"/>
    <lineage>
        <taxon>Eukaryota</taxon>
        <taxon>Metazoa</taxon>
        <taxon>Ecdysozoa</taxon>
        <taxon>Arthropoda</taxon>
        <taxon>Hexapoda</taxon>
        <taxon>Insecta</taxon>
        <taxon>Pterygota</taxon>
        <taxon>Neoptera</taxon>
        <taxon>Endopterygota</taxon>
        <taxon>Lepidoptera</taxon>
        <taxon>Glossata</taxon>
        <taxon>Ditrysia</taxon>
        <taxon>Noctuoidea</taxon>
        <taxon>Noctuidae</taxon>
        <taxon>Amphipyrinae</taxon>
        <taxon>Spodoptera</taxon>
    </lineage>
</organism>
<sequence length="193" mass="21781">MKIKSIDYYNSIVGKVTGQIHPFIHININSNIHINSSLSVIVALATVPKYRKLVDINKHGKYPVSSSNDGVSDHYGNIGNRLTKTDSVTYTSGYEVKPSSRTLLAHLYLGKKKNTGHISRTIFTKESNVFLVTLTLKKNRTMMSQDNKVKKDNELVENKRTEIENVNNVLNVNTRSKVLEETVYSTKVVKNEN</sequence>
<gene>
    <name evidence="1" type="ORF">SFRICE_002836</name>
</gene>
<evidence type="ECO:0000313" key="1">
    <source>
        <dbReference type="EMBL" id="SOQ39311.1"/>
    </source>
</evidence>
<protein>
    <submittedName>
        <fullName evidence="1">SFRICE_002836</fullName>
    </submittedName>
</protein>
<dbReference type="AlphaFoldDB" id="A0A2H1VEW4"/>
<accession>A0A2H1VEW4</accession>
<reference evidence="1" key="1">
    <citation type="submission" date="2016-07" db="EMBL/GenBank/DDBJ databases">
        <authorList>
            <person name="Bretaudeau A."/>
        </authorList>
    </citation>
    <scope>NUCLEOTIDE SEQUENCE</scope>
    <source>
        <strain evidence="1">Rice</strain>
        <tissue evidence="1">Whole body</tissue>
    </source>
</reference>
<proteinExistence type="predicted"/>
<name>A0A2H1VEW4_SPOFR</name>